<name>A0ABD4TJX7_9EURY</name>
<dbReference type="InterPro" id="IPR000644">
    <property type="entry name" value="CBS_dom"/>
</dbReference>
<dbReference type="PROSITE" id="PS51371">
    <property type="entry name" value="CBS"/>
    <property type="match status" value="2"/>
</dbReference>
<keyword evidence="2" id="KW-0028">Amino-acid biosynthesis</keyword>
<evidence type="ECO:0000313" key="5">
    <source>
        <dbReference type="EMBL" id="MCQ1539233.1"/>
    </source>
</evidence>
<feature type="domain" description="CBS" evidence="4">
    <location>
        <begin position="96"/>
        <end position="152"/>
    </location>
</feature>
<proteinExistence type="predicted"/>
<keyword evidence="6" id="KW-1185">Reference proteome</keyword>
<feature type="domain" description="CBS" evidence="4">
    <location>
        <begin position="16"/>
        <end position="72"/>
    </location>
</feature>
<protein>
    <submittedName>
        <fullName evidence="5">CBS domain-containing protein</fullName>
    </submittedName>
</protein>
<organism evidence="5 6">
    <name type="scientific">Methanocalculus taiwanensis</name>
    <dbReference type="NCBI Taxonomy" id="106207"/>
    <lineage>
        <taxon>Archaea</taxon>
        <taxon>Methanobacteriati</taxon>
        <taxon>Methanobacteriota</taxon>
        <taxon>Stenosarchaea group</taxon>
        <taxon>Methanomicrobia</taxon>
        <taxon>Methanomicrobiales</taxon>
        <taxon>Methanocalculaceae</taxon>
        <taxon>Methanocalculus</taxon>
    </lineage>
</organism>
<evidence type="ECO:0000256" key="1">
    <source>
        <dbReference type="ARBA" id="ARBA00023122"/>
    </source>
</evidence>
<comment type="caution">
    <text evidence="5">The sequence shown here is derived from an EMBL/GenBank/DDBJ whole genome shotgun (WGS) entry which is preliminary data.</text>
</comment>
<dbReference type="GO" id="GO:0009086">
    <property type="term" value="P:methionine biosynthetic process"/>
    <property type="evidence" value="ECO:0007669"/>
    <property type="project" value="UniProtKB-KW"/>
</dbReference>
<dbReference type="SMART" id="SM00116">
    <property type="entry name" value="CBS"/>
    <property type="match status" value="2"/>
</dbReference>
<reference evidence="5 6" key="1">
    <citation type="submission" date="2019-08" db="EMBL/GenBank/DDBJ databases">
        <authorList>
            <person name="Chen S.-C."/>
            <person name="Lai M.-C."/>
            <person name="You Y.-T."/>
        </authorList>
    </citation>
    <scope>NUCLEOTIDE SEQUENCE [LARGE SCALE GENOMIC DNA]</scope>
    <source>
        <strain evidence="5 6">P2F9704a</strain>
    </source>
</reference>
<evidence type="ECO:0000259" key="4">
    <source>
        <dbReference type="PROSITE" id="PS51371"/>
    </source>
</evidence>
<dbReference type="AlphaFoldDB" id="A0ABD4TJX7"/>
<evidence type="ECO:0000256" key="2">
    <source>
        <dbReference type="ARBA" id="ARBA00023167"/>
    </source>
</evidence>
<evidence type="ECO:0000256" key="3">
    <source>
        <dbReference type="PROSITE-ProRule" id="PRU00703"/>
    </source>
</evidence>
<evidence type="ECO:0000313" key="6">
    <source>
        <dbReference type="Proteomes" id="UP001524383"/>
    </source>
</evidence>
<dbReference type="PANTHER" id="PTHR43080:SF2">
    <property type="entry name" value="CBS DOMAIN-CONTAINING PROTEIN"/>
    <property type="match status" value="1"/>
</dbReference>
<dbReference type="RefSeq" id="WP_255333199.1">
    <property type="nucleotide sequence ID" value="NZ_VOTZ01000022.1"/>
</dbReference>
<dbReference type="PANTHER" id="PTHR43080">
    <property type="entry name" value="CBS DOMAIN-CONTAINING PROTEIN CBSX3, MITOCHONDRIAL"/>
    <property type="match status" value="1"/>
</dbReference>
<dbReference type="Pfam" id="PF00571">
    <property type="entry name" value="CBS"/>
    <property type="match status" value="2"/>
</dbReference>
<dbReference type="Proteomes" id="UP001524383">
    <property type="component" value="Unassembled WGS sequence"/>
</dbReference>
<gene>
    <name evidence="5" type="ORF">FTO68_09605</name>
</gene>
<dbReference type="InterPro" id="IPR046342">
    <property type="entry name" value="CBS_dom_sf"/>
</dbReference>
<sequence>MAQPDDDRSGRVRSIMTPIARTVLPDTPIRDLIEIGSVEGCGDIPVTTPEGTFLGVITPLDLIGSIMPSVGIRGSGAARCITCHLKKEGATARDLMSRGHITIQEDDFIMDAMQMMQRNRHGDLIVIDSQNKVVGRIEICRIIQHLRIVGEL</sequence>
<dbReference type="InterPro" id="IPR051257">
    <property type="entry name" value="Diverse_CBS-Domain"/>
</dbReference>
<keyword evidence="2" id="KW-0486">Methionine biosynthesis</keyword>
<dbReference type="SUPFAM" id="SSF54631">
    <property type="entry name" value="CBS-domain pair"/>
    <property type="match status" value="1"/>
</dbReference>
<dbReference type="Gene3D" id="3.10.580.10">
    <property type="entry name" value="CBS-domain"/>
    <property type="match status" value="2"/>
</dbReference>
<dbReference type="EMBL" id="VOTZ01000022">
    <property type="protein sequence ID" value="MCQ1539233.1"/>
    <property type="molecule type" value="Genomic_DNA"/>
</dbReference>
<accession>A0ABD4TJX7</accession>
<keyword evidence="1 3" id="KW-0129">CBS domain</keyword>